<dbReference type="eggNOG" id="KOG0543">
    <property type="taxonomic scope" value="Eukaryota"/>
</dbReference>
<evidence type="ECO:0000256" key="3">
    <source>
        <dbReference type="SAM" id="Coils"/>
    </source>
</evidence>
<dbReference type="PANTHER" id="PTHR11242:SF17">
    <property type="match status" value="1"/>
</dbReference>
<feature type="coiled-coil region" evidence="3">
    <location>
        <begin position="11"/>
        <end position="38"/>
    </location>
</feature>
<dbReference type="EMBL" id="AGNL01003589">
    <property type="protein sequence ID" value="EJK74519.1"/>
    <property type="molecule type" value="Genomic_DNA"/>
</dbReference>
<dbReference type="OrthoDB" id="2423701at2759"/>
<dbReference type="Pfam" id="PF13181">
    <property type="entry name" value="TPR_8"/>
    <property type="match status" value="1"/>
</dbReference>
<evidence type="ECO:0000313" key="4">
    <source>
        <dbReference type="EMBL" id="EJK74519.1"/>
    </source>
</evidence>
<keyword evidence="2" id="KW-0802">TPR repeat</keyword>
<evidence type="ECO:0000256" key="2">
    <source>
        <dbReference type="ARBA" id="ARBA00022803"/>
    </source>
</evidence>
<name>K0TBM0_THAOC</name>
<dbReference type="InterPro" id="IPR011990">
    <property type="entry name" value="TPR-like_helical_dom_sf"/>
</dbReference>
<keyword evidence="1" id="KW-0677">Repeat</keyword>
<dbReference type="SMART" id="SM00028">
    <property type="entry name" value="TPR"/>
    <property type="match status" value="3"/>
</dbReference>
<evidence type="ECO:0000313" key="5">
    <source>
        <dbReference type="Proteomes" id="UP000266841"/>
    </source>
</evidence>
<comment type="caution">
    <text evidence="4">The sequence shown here is derived from an EMBL/GenBank/DDBJ whole genome shotgun (WGS) entry which is preliminary data.</text>
</comment>
<keyword evidence="3" id="KW-0175">Coiled coil</keyword>
<accession>K0TBM0</accession>
<evidence type="ECO:0000256" key="1">
    <source>
        <dbReference type="ARBA" id="ARBA00022737"/>
    </source>
</evidence>
<reference evidence="4 5" key="1">
    <citation type="journal article" date="2012" name="Genome Biol.">
        <title>Genome and low-iron response of an oceanic diatom adapted to chronic iron limitation.</title>
        <authorList>
            <person name="Lommer M."/>
            <person name="Specht M."/>
            <person name="Roy A.S."/>
            <person name="Kraemer L."/>
            <person name="Andreson R."/>
            <person name="Gutowska M.A."/>
            <person name="Wolf J."/>
            <person name="Bergner S.V."/>
            <person name="Schilhabel M.B."/>
            <person name="Klostermeier U.C."/>
            <person name="Beiko R.G."/>
            <person name="Rosenstiel P."/>
            <person name="Hippler M."/>
            <person name="Laroche J."/>
        </authorList>
    </citation>
    <scope>NUCLEOTIDE SEQUENCE [LARGE SCALE GENOMIC DNA]</scope>
    <source>
        <strain evidence="4 5">CCMP1005</strain>
    </source>
</reference>
<keyword evidence="5" id="KW-1185">Reference proteome</keyword>
<dbReference type="InterPro" id="IPR019734">
    <property type="entry name" value="TPR_rpt"/>
</dbReference>
<dbReference type="PANTHER" id="PTHR11242">
    <property type="entry name" value="ARYL HYDROCARBON RECEPTOR INTERACTING PROTEIN RELATED"/>
    <property type="match status" value="1"/>
</dbReference>
<proteinExistence type="predicted"/>
<sequence>MFAGGIKDLLVSEMTRERDELAATVSALESKLALAERAGDVQPRSGRDSLSASYRHWDGFEDAEEIRGDLARARAALERMDERIQGRAGPLKKDCGHDARFNCTCSGDKRAEAEVVAMSTSARLDEMARMKQEGNALFEGGKHEEALALYERSLIYFEYCFDGSAEERRRADELRLQCLLNAAACFLRTGMHPKCVEYCEEALEIDDECAKAWFRKGRAHGLMGKVERARADLTRAVGCCRAGEERELKCIRAELNRIRVTDKP</sequence>
<dbReference type="AlphaFoldDB" id="K0TBM0"/>
<dbReference type="Gene3D" id="1.25.40.10">
    <property type="entry name" value="Tetratricopeptide repeat domain"/>
    <property type="match status" value="1"/>
</dbReference>
<protein>
    <submittedName>
        <fullName evidence="4">Uncharacterized protein</fullName>
    </submittedName>
</protein>
<dbReference type="InterPro" id="IPR039663">
    <property type="entry name" value="AIP/AIPL1/TTC9"/>
</dbReference>
<organism evidence="4 5">
    <name type="scientific">Thalassiosira oceanica</name>
    <name type="common">Marine diatom</name>
    <dbReference type="NCBI Taxonomy" id="159749"/>
    <lineage>
        <taxon>Eukaryota</taxon>
        <taxon>Sar</taxon>
        <taxon>Stramenopiles</taxon>
        <taxon>Ochrophyta</taxon>
        <taxon>Bacillariophyta</taxon>
        <taxon>Coscinodiscophyceae</taxon>
        <taxon>Thalassiosirophycidae</taxon>
        <taxon>Thalassiosirales</taxon>
        <taxon>Thalassiosiraceae</taxon>
        <taxon>Thalassiosira</taxon>
    </lineage>
</organism>
<gene>
    <name evidence="4" type="ORF">THAOC_03795</name>
</gene>
<dbReference type="SUPFAM" id="SSF48452">
    <property type="entry name" value="TPR-like"/>
    <property type="match status" value="1"/>
</dbReference>
<dbReference type="Proteomes" id="UP000266841">
    <property type="component" value="Unassembled WGS sequence"/>
</dbReference>